<dbReference type="Gene3D" id="3.50.50.60">
    <property type="entry name" value="FAD/NAD(P)-binding domain"/>
    <property type="match status" value="1"/>
</dbReference>
<accession>A0ABX1MP67</accession>
<evidence type="ECO:0000256" key="1">
    <source>
        <dbReference type="ARBA" id="ARBA00001974"/>
    </source>
</evidence>
<keyword evidence="4" id="KW-0560">Oxidoreductase</keyword>
<dbReference type="InterPro" id="IPR027477">
    <property type="entry name" value="Succ_DH/fumarate_Rdtase_cat_sf"/>
</dbReference>
<sequence>MDKQDKVDLHRRRLINFGVAGAALAGTTGVSAAQAKPQSVRWDMQADIVCVGSGAAACSAAVTAADLGDKVILLEKAPVFGGTTRRSGGVAWIPNNFSLRAQGVEDTEADCMRYMCRYGFPERYRAEGENFGLEPFEFARLQAFYRNAAPAVARFNEIGASHFVRFELPGGVGPSPDYAASLPENKVPKGRAVWPDPKVDGGRGSAIVDHMIAWLEKHGGTALTDHRVVRLIQKQGRVAGVEVEAGGKRLNVRAKKAVIFGSGGFAHNPQIAQRHLDPIYGACASPGSTGDFIPMATAVGARMDNMRSAWRTQVLLEEALENRVIGRALNIPPGDAMILVNKHGHRVVNEKRNYNDRTRVHFVWDPVRVDYPNQFLFMVFDQRAIDVYGGSYPFPKNARESALLIQGGSFAELAQNVQARLDKLAPRIGAVQLAPDFTRQIEQSVQRFNGFARQGRDDDFKRGDAAEVDWLAYFSRPRAGQEDKLQGMANPTMHPFADSGPYYALIVAPGALDTNGGPQIDAEARVLDAEGRPIPGLYGAGNCIGSPTRSGYFGAGGTIGPALTFGYIAAQSAHRSGAA</sequence>
<dbReference type="EMBL" id="WTVR01000025">
    <property type="protein sequence ID" value="NMF89568.1"/>
    <property type="molecule type" value="Genomic_DNA"/>
</dbReference>
<dbReference type="InterPro" id="IPR036188">
    <property type="entry name" value="FAD/NAD-bd_sf"/>
</dbReference>
<feature type="domain" description="FAD-dependent oxidoreductase 2 FAD-binding" evidence="5">
    <location>
        <begin position="47"/>
        <end position="557"/>
    </location>
</feature>
<comment type="caution">
    <text evidence="6">The sequence shown here is derived from an EMBL/GenBank/DDBJ whole genome shotgun (WGS) entry which is preliminary data.</text>
</comment>
<evidence type="ECO:0000259" key="5">
    <source>
        <dbReference type="Pfam" id="PF00890"/>
    </source>
</evidence>
<protein>
    <submittedName>
        <fullName evidence="6">FAD-dependent oxidoreductase</fullName>
    </submittedName>
</protein>
<evidence type="ECO:0000313" key="6">
    <source>
        <dbReference type="EMBL" id="NMF89568.1"/>
    </source>
</evidence>
<keyword evidence="7" id="KW-1185">Reference proteome</keyword>
<reference evidence="6 7" key="1">
    <citation type="submission" date="2019-12" db="EMBL/GenBank/DDBJ databases">
        <title>Comparative genomics gives insights into the taxonomy of the Azoarcus-Aromatoleum group and reveals separate origins of nif in the plant-associated Azoarcus and non-plant-associated Aromatoleum sub-groups.</title>
        <authorList>
            <person name="Lafos M."/>
            <person name="Maluk M."/>
            <person name="Batista M."/>
            <person name="Junghare M."/>
            <person name="Carmona M."/>
            <person name="Faoro H."/>
            <person name="Cruz L.M."/>
            <person name="Battistoni F."/>
            <person name="De Souza E."/>
            <person name="Pedrosa F."/>
            <person name="Chen W.-M."/>
            <person name="Poole P.S."/>
            <person name="Dixon R.A."/>
            <person name="James E.K."/>
        </authorList>
    </citation>
    <scope>NUCLEOTIDE SEQUENCE [LARGE SCALE GENOMIC DNA]</scope>
    <source>
        <strain evidence="6 7">ToN1</strain>
    </source>
</reference>
<dbReference type="PROSITE" id="PS51318">
    <property type="entry name" value="TAT"/>
    <property type="match status" value="1"/>
</dbReference>
<gene>
    <name evidence="6" type="ORF">GPA26_13920</name>
</gene>
<dbReference type="InterPro" id="IPR003953">
    <property type="entry name" value="FAD-dep_OxRdtase_2_FAD-bd"/>
</dbReference>
<evidence type="ECO:0000256" key="2">
    <source>
        <dbReference type="ARBA" id="ARBA00022630"/>
    </source>
</evidence>
<keyword evidence="3" id="KW-0274">FAD</keyword>
<dbReference type="PANTHER" id="PTHR43400">
    <property type="entry name" value="FUMARATE REDUCTASE"/>
    <property type="match status" value="1"/>
</dbReference>
<dbReference type="SUPFAM" id="SSF51905">
    <property type="entry name" value="FAD/NAD(P)-binding domain"/>
    <property type="match status" value="1"/>
</dbReference>
<dbReference type="PANTHER" id="PTHR43400:SF10">
    <property type="entry name" value="3-OXOSTEROID 1-DEHYDROGENASE"/>
    <property type="match status" value="1"/>
</dbReference>
<dbReference type="SUPFAM" id="SSF56425">
    <property type="entry name" value="Succinate dehydrogenase/fumarate reductase flavoprotein, catalytic domain"/>
    <property type="match status" value="1"/>
</dbReference>
<comment type="cofactor">
    <cofactor evidence="1">
        <name>FAD</name>
        <dbReference type="ChEBI" id="CHEBI:57692"/>
    </cofactor>
</comment>
<evidence type="ECO:0000256" key="4">
    <source>
        <dbReference type="ARBA" id="ARBA00023002"/>
    </source>
</evidence>
<dbReference type="Proteomes" id="UP000652074">
    <property type="component" value="Unassembled WGS sequence"/>
</dbReference>
<dbReference type="RefSeq" id="WP_169206937.1">
    <property type="nucleotide sequence ID" value="NZ_CP059560.1"/>
</dbReference>
<dbReference type="Gene3D" id="3.90.700.10">
    <property type="entry name" value="Succinate dehydrogenase/fumarate reductase flavoprotein, catalytic domain"/>
    <property type="match status" value="1"/>
</dbReference>
<proteinExistence type="predicted"/>
<dbReference type="Pfam" id="PF00890">
    <property type="entry name" value="FAD_binding_2"/>
    <property type="match status" value="1"/>
</dbReference>
<keyword evidence="2" id="KW-0285">Flavoprotein</keyword>
<name>A0ABX1MP67_9RHOO</name>
<evidence type="ECO:0000313" key="7">
    <source>
        <dbReference type="Proteomes" id="UP000652074"/>
    </source>
</evidence>
<dbReference type="InterPro" id="IPR006311">
    <property type="entry name" value="TAT_signal"/>
</dbReference>
<dbReference type="InterPro" id="IPR050315">
    <property type="entry name" value="FAD-oxidoreductase_2"/>
</dbReference>
<organism evidence="6 7">
    <name type="scientific">Aromatoleum petrolei</name>
    <dbReference type="NCBI Taxonomy" id="76116"/>
    <lineage>
        <taxon>Bacteria</taxon>
        <taxon>Pseudomonadati</taxon>
        <taxon>Pseudomonadota</taxon>
        <taxon>Betaproteobacteria</taxon>
        <taxon>Rhodocyclales</taxon>
        <taxon>Rhodocyclaceae</taxon>
        <taxon>Aromatoleum</taxon>
    </lineage>
</organism>
<evidence type="ECO:0000256" key="3">
    <source>
        <dbReference type="ARBA" id="ARBA00022827"/>
    </source>
</evidence>